<dbReference type="InterPro" id="IPR014001">
    <property type="entry name" value="Helicase_ATP-bd"/>
</dbReference>
<keyword evidence="5" id="KW-0378">Hydrolase</keyword>
<evidence type="ECO:0000256" key="2">
    <source>
        <dbReference type="ARBA" id="ARBA00009046"/>
    </source>
</evidence>
<keyword evidence="8" id="KW-0051">Antiviral defense</keyword>
<keyword evidence="6" id="KW-0347">Helicase</keyword>
<dbReference type="InterPro" id="IPR038257">
    <property type="entry name" value="CRISPR-assoc_Cas3_HD_sf"/>
</dbReference>
<evidence type="ECO:0000256" key="7">
    <source>
        <dbReference type="ARBA" id="ARBA00022840"/>
    </source>
</evidence>
<dbReference type="PROSITE" id="PS51192">
    <property type="entry name" value="HELICASE_ATP_BIND_1"/>
    <property type="match status" value="1"/>
</dbReference>
<dbReference type="PROSITE" id="PS51643">
    <property type="entry name" value="HD_CAS3"/>
    <property type="match status" value="1"/>
</dbReference>
<accession>A0AAC9NZP4</accession>
<dbReference type="KEGG" id="cdq:BOQ54_11170"/>
<comment type="similarity">
    <text evidence="1">In the N-terminal section; belongs to the CRISPR-associated nuclease Cas3-HD family.</text>
</comment>
<dbReference type="GO" id="GO:0004386">
    <property type="term" value="F:helicase activity"/>
    <property type="evidence" value="ECO:0007669"/>
    <property type="project" value="UniProtKB-KW"/>
</dbReference>
<dbReference type="Pfam" id="PF22590">
    <property type="entry name" value="Cas3-like_C_2"/>
    <property type="match status" value="1"/>
</dbReference>
<dbReference type="GO" id="GO:0016787">
    <property type="term" value="F:hydrolase activity"/>
    <property type="evidence" value="ECO:0007669"/>
    <property type="project" value="UniProtKB-KW"/>
</dbReference>
<evidence type="ECO:0000256" key="1">
    <source>
        <dbReference type="ARBA" id="ARBA00006847"/>
    </source>
</evidence>
<dbReference type="CDD" id="cd17930">
    <property type="entry name" value="DEXHc_cas3"/>
    <property type="match status" value="1"/>
</dbReference>
<keyword evidence="11" id="KW-0540">Nuclease</keyword>
<keyword evidence="7" id="KW-0067">ATP-binding</keyword>
<protein>
    <submittedName>
        <fullName evidence="11">CRISPR-associated endonuclease Cas3</fullName>
    </submittedName>
</protein>
<dbReference type="SMART" id="SM00487">
    <property type="entry name" value="DEXDc"/>
    <property type="match status" value="1"/>
</dbReference>
<dbReference type="GO" id="GO:0003676">
    <property type="term" value="F:nucleic acid binding"/>
    <property type="evidence" value="ECO:0007669"/>
    <property type="project" value="InterPro"/>
</dbReference>
<evidence type="ECO:0000256" key="4">
    <source>
        <dbReference type="ARBA" id="ARBA00022741"/>
    </source>
</evidence>
<dbReference type="CDD" id="cd09641">
    <property type="entry name" value="Cas3''_I"/>
    <property type="match status" value="1"/>
</dbReference>
<feature type="domain" description="HD Cas3-type" evidence="10">
    <location>
        <begin position="11"/>
        <end position="190"/>
    </location>
</feature>
<comment type="similarity">
    <text evidence="2">In the central section; belongs to the CRISPR-associated helicase Cas3 family.</text>
</comment>
<dbReference type="Gene3D" id="3.40.50.300">
    <property type="entry name" value="P-loop containing nucleotide triphosphate hydrolases"/>
    <property type="match status" value="2"/>
</dbReference>
<keyword evidence="12" id="KW-1185">Reference proteome</keyword>
<keyword evidence="11" id="KW-0255">Endonuclease</keyword>
<evidence type="ECO:0000256" key="8">
    <source>
        <dbReference type="ARBA" id="ARBA00023118"/>
    </source>
</evidence>
<dbReference type="GO" id="GO:0051607">
    <property type="term" value="P:defense response to virus"/>
    <property type="evidence" value="ECO:0007669"/>
    <property type="project" value="UniProtKB-KW"/>
</dbReference>
<keyword evidence="4" id="KW-0547">Nucleotide-binding</keyword>
<dbReference type="Pfam" id="PF00270">
    <property type="entry name" value="DEAD"/>
    <property type="match status" value="1"/>
</dbReference>
<evidence type="ECO:0000313" key="11">
    <source>
        <dbReference type="EMBL" id="APF37821.1"/>
    </source>
</evidence>
<dbReference type="SUPFAM" id="SSF52540">
    <property type="entry name" value="P-loop containing nucleoside triphosphate hydrolases"/>
    <property type="match status" value="1"/>
</dbReference>
<dbReference type="InterPro" id="IPR006674">
    <property type="entry name" value="HD_domain"/>
</dbReference>
<evidence type="ECO:0000256" key="3">
    <source>
        <dbReference type="ARBA" id="ARBA00022723"/>
    </source>
</evidence>
<gene>
    <name evidence="11" type="ORF">BOQ54_11170</name>
</gene>
<dbReference type="RefSeq" id="WP_071923935.1">
    <property type="nucleotide sequence ID" value="NZ_CP018095.1"/>
</dbReference>
<sequence length="773" mass="84650">MYYAHSTEDEFRRNWQPLRQHLEETAARAAAHGAAFGAGKAAGLAALLHDVGKYSPDFAARLEGGKTRVDHSTAGAALVLELATGNDRLMAEIISYAIAGHHAGLPDKRGESLAALSDRLTGFSHARLDPVWREELAPDASGLLPAFSWEPPPAREATHREVEASRARLAFQFAFLGRMLFSCLVDADFKDTEAFYGRVEGRQLEREWPALQTVLPGLLAAYERRMGDLRNSNSEVNSVRSAVLDHVRSRAGEAPGLFTLTVPTGGGKTLASLGFALDHARIHGHRRIIYAIPFTSIIDQTAEIFRDILGAAVVLEHHSAIDSGRLRREEARMADSDAASRDKLKLAMEDWAAPVVVTTNVQLFESLFAARPSRCRKLHNVAGSIIILDEAQTLPRPLLAPAVAALRELAANYRCSIVLCTATQPALDADRFPAGHPVGLPLAGRELAPEPQDLARKLRRVTLRFAGEMDDAALVAALMDQSQGLVVVNSRKHALALYRSAQAAGLDGAVHLSTRQHAVDRRAILAEIRRMLMEGRPCRVIATSLVEAGVDLDFPKVWRAEAGLDQVAQAAGRCNREGRRPLEESIVTIFTAPDHPPPSEIKSLSGDLGRMADKHEDLLSPQAMEDFFGEVYWRVGPEGLDKEKILSRFRMGPGRGGIETDFAYRTVAEKFRMIESGMEPVIAANTPEAREIVDRLGVETIPSGTLARQVQPYVVQVPPQARIALMAAGHVAFHAEKLRADQFAVLVADSLYRPDVGLLWDDADYLRPEQWMV</sequence>
<proteinExistence type="inferred from homology"/>
<dbReference type="Pfam" id="PF01966">
    <property type="entry name" value="HD"/>
    <property type="match status" value="1"/>
</dbReference>
<reference evidence="11 12" key="1">
    <citation type="submission" date="2016-11" db="EMBL/GenBank/DDBJ databases">
        <title>Complete genome sequence of the aerobically denitrifying bacterium Chelatococcus daeguensis TAD1.</title>
        <authorList>
            <person name="Yang Y."/>
            <person name="Huang S."/>
            <person name="Lin E."/>
        </authorList>
    </citation>
    <scope>NUCLEOTIDE SEQUENCE [LARGE SCALE GENOMIC DNA]</scope>
    <source>
        <strain evidence="11 12">TAD1</strain>
    </source>
</reference>
<feature type="domain" description="Helicase ATP-binding" evidence="9">
    <location>
        <begin position="249"/>
        <end position="442"/>
    </location>
</feature>
<organism evidence="11 12">
    <name type="scientific">Chelatococcus daeguensis</name>
    <dbReference type="NCBI Taxonomy" id="444444"/>
    <lineage>
        <taxon>Bacteria</taxon>
        <taxon>Pseudomonadati</taxon>
        <taxon>Pseudomonadota</taxon>
        <taxon>Alphaproteobacteria</taxon>
        <taxon>Hyphomicrobiales</taxon>
        <taxon>Chelatococcaceae</taxon>
        <taxon>Chelatococcus</taxon>
    </lineage>
</organism>
<evidence type="ECO:0000259" key="9">
    <source>
        <dbReference type="PROSITE" id="PS51192"/>
    </source>
</evidence>
<dbReference type="InterPro" id="IPR006483">
    <property type="entry name" value="CRISPR-assoc_Cas3_HD"/>
</dbReference>
<dbReference type="GO" id="GO:0004519">
    <property type="term" value="F:endonuclease activity"/>
    <property type="evidence" value="ECO:0007669"/>
    <property type="project" value="UniProtKB-KW"/>
</dbReference>
<keyword evidence="3" id="KW-0479">Metal-binding</keyword>
<evidence type="ECO:0000256" key="6">
    <source>
        <dbReference type="ARBA" id="ARBA00022806"/>
    </source>
</evidence>
<dbReference type="Gene3D" id="1.10.3210.30">
    <property type="match status" value="1"/>
</dbReference>
<dbReference type="NCBIfam" id="TIGR01596">
    <property type="entry name" value="cas3_HD"/>
    <property type="match status" value="1"/>
</dbReference>
<dbReference type="Proteomes" id="UP000182703">
    <property type="component" value="Chromosome"/>
</dbReference>
<name>A0AAC9NZP4_9HYPH</name>
<dbReference type="InterPro" id="IPR054712">
    <property type="entry name" value="Cas3-like_dom"/>
</dbReference>
<evidence type="ECO:0000313" key="12">
    <source>
        <dbReference type="Proteomes" id="UP000182703"/>
    </source>
</evidence>
<dbReference type="GO" id="GO:0046872">
    <property type="term" value="F:metal ion binding"/>
    <property type="evidence" value="ECO:0007669"/>
    <property type="project" value="UniProtKB-KW"/>
</dbReference>
<evidence type="ECO:0000259" key="10">
    <source>
        <dbReference type="PROSITE" id="PS51643"/>
    </source>
</evidence>
<evidence type="ECO:0000256" key="5">
    <source>
        <dbReference type="ARBA" id="ARBA00022801"/>
    </source>
</evidence>
<dbReference type="InterPro" id="IPR011545">
    <property type="entry name" value="DEAD/DEAH_box_helicase_dom"/>
</dbReference>
<dbReference type="InterPro" id="IPR027417">
    <property type="entry name" value="P-loop_NTPase"/>
</dbReference>
<dbReference type="GO" id="GO:0005524">
    <property type="term" value="F:ATP binding"/>
    <property type="evidence" value="ECO:0007669"/>
    <property type="project" value="UniProtKB-KW"/>
</dbReference>
<dbReference type="AlphaFoldDB" id="A0AAC9NZP4"/>
<dbReference type="EMBL" id="CP018095">
    <property type="protein sequence ID" value="APF37821.1"/>
    <property type="molecule type" value="Genomic_DNA"/>
</dbReference>
<dbReference type="SUPFAM" id="SSF109604">
    <property type="entry name" value="HD-domain/PDEase-like"/>
    <property type="match status" value="1"/>
</dbReference>